<evidence type="ECO:0000313" key="1">
    <source>
        <dbReference type="EMBL" id="MCH7415300.1"/>
    </source>
</evidence>
<gene>
    <name evidence="1" type="ORF">MM213_17500</name>
</gene>
<organism evidence="1 2">
    <name type="scientific">Belliella alkalica</name>
    <dbReference type="NCBI Taxonomy" id="1730871"/>
    <lineage>
        <taxon>Bacteria</taxon>
        <taxon>Pseudomonadati</taxon>
        <taxon>Bacteroidota</taxon>
        <taxon>Cytophagia</taxon>
        <taxon>Cytophagales</taxon>
        <taxon>Cyclobacteriaceae</taxon>
        <taxon>Belliella</taxon>
    </lineage>
</organism>
<keyword evidence="2" id="KW-1185">Reference proteome</keyword>
<name>A0ABS9VH63_9BACT</name>
<dbReference type="SUPFAM" id="SSF52540">
    <property type="entry name" value="P-loop containing nucleoside triphosphate hydrolases"/>
    <property type="match status" value="1"/>
</dbReference>
<sequence length="368" mass="42941">MATEVHTIESLATFAQNIRESNKRFTLVYAYNGTGKTRLSTEFKELGKQTEGKERDTLYFNAFTEDLFWWNNDLDGDSERYLNINTTSTFFDDLEGSSIDDRIRPLLRQFFDFNFRTNIEESKVVFSKEIIIDGNSVTLPNIKISRGEERIFIWCFFLAIAQIALEKQEPYEWVDYLYIDDPISSLDDINVIAVAHFLGRILKSDNNKVKTVISTHHSLFFNVLCNELGSGARKLLLRNGSDGYNYKWTSDTPFIYHISVIQQLDKAIKEDKLYTYHFNILRNVLEKAANFHGFSSWKDCIVISDDDEEGTLRSRMINVMNHGGYSLFEPTEMVEQNKGIFGEIFENFKRNYKFNDELFNEPQETQEL</sequence>
<dbReference type="EMBL" id="JAKZGO010000019">
    <property type="protein sequence ID" value="MCH7415300.1"/>
    <property type="molecule type" value="Genomic_DNA"/>
</dbReference>
<dbReference type="Proteomes" id="UP001165430">
    <property type="component" value="Unassembled WGS sequence"/>
</dbReference>
<dbReference type="Gene3D" id="3.40.50.300">
    <property type="entry name" value="P-loop containing nucleotide triphosphate hydrolases"/>
    <property type="match status" value="1"/>
</dbReference>
<protein>
    <submittedName>
        <fullName evidence="1">Anticodon nuclease</fullName>
    </submittedName>
</protein>
<dbReference type="RefSeq" id="WP_241414190.1">
    <property type="nucleotide sequence ID" value="NZ_JAKZGO010000019.1"/>
</dbReference>
<comment type="caution">
    <text evidence="1">The sequence shown here is derived from an EMBL/GenBank/DDBJ whole genome shotgun (WGS) entry which is preliminary data.</text>
</comment>
<evidence type="ECO:0000313" key="2">
    <source>
        <dbReference type="Proteomes" id="UP001165430"/>
    </source>
</evidence>
<proteinExistence type="predicted"/>
<dbReference type="InterPro" id="IPR027417">
    <property type="entry name" value="P-loop_NTPase"/>
</dbReference>
<accession>A0ABS9VH63</accession>
<reference evidence="1" key="1">
    <citation type="submission" date="2022-03" db="EMBL/GenBank/DDBJ databases">
        <title>De novo assembled genomes of Belliella spp. (Cyclobacteriaceae) strains.</title>
        <authorList>
            <person name="Szabo A."/>
            <person name="Korponai K."/>
            <person name="Felfoldi T."/>
        </authorList>
    </citation>
    <scope>NUCLEOTIDE SEQUENCE</scope>
    <source>
        <strain evidence="1">DSM 111903</strain>
    </source>
</reference>